<name>A0ABX1DBK2_9FLAO</name>
<dbReference type="PANTHER" id="PTHR22916">
    <property type="entry name" value="GLYCOSYLTRANSFERASE"/>
    <property type="match status" value="1"/>
</dbReference>
<keyword evidence="3" id="KW-1185">Reference proteome</keyword>
<reference evidence="2 3" key="1">
    <citation type="submission" date="2020-03" db="EMBL/GenBank/DDBJ databases">
        <title>Tamlana sp. nov, isolated from XXX.</title>
        <authorList>
            <person name="Cao W.R."/>
        </authorList>
    </citation>
    <scope>NUCLEOTIDE SEQUENCE [LARGE SCALE GENOMIC DNA]</scope>
    <source>
        <strain evidence="2 3">HST1-43</strain>
    </source>
</reference>
<feature type="domain" description="Glycosyltransferase 2-like" evidence="1">
    <location>
        <begin position="4"/>
        <end position="170"/>
    </location>
</feature>
<proteinExistence type="predicted"/>
<gene>
    <name evidence="2" type="ORF">HC176_05980</name>
</gene>
<organism evidence="2 3">
    <name type="scientific">Tamlana crocina</name>
    <dbReference type="NCBI Taxonomy" id="393006"/>
    <lineage>
        <taxon>Bacteria</taxon>
        <taxon>Pseudomonadati</taxon>
        <taxon>Bacteroidota</taxon>
        <taxon>Flavobacteriia</taxon>
        <taxon>Flavobacteriales</taxon>
        <taxon>Flavobacteriaceae</taxon>
        <taxon>Tamlana</taxon>
    </lineage>
</organism>
<dbReference type="CDD" id="cd00761">
    <property type="entry name" value="Glyco_tranf_GTA_type"/>
    <property type="match status" value="1"/>
</dbReference>
<dbReference type="EMBL" id="JAAVJS010000006">
    <property type="protein sequence ID" value="NJX15034.1"/>
    <property type="molecule type" value="Genomic_DNA"/>
</dbReference>
<dbReference type="Proteomes" id="UP000760545">
    <property type="component" value="Unassembled WGS sequence"/>
</dbReference>
<dbReference type="InterPro" id="IPR001173">
    <property type="entry name" value="Glyco_trans_2-like"/>
</dbReference>
<dbReference type="RefSeq" id="WP_167917273.1">
    <property type="nucleotide sequence ID" value="NZ_JAAVJS010000006.1"/>
</dbReference>
<evidence type="ECO:0000259" key="1">
    <source>
        <dbReference type="Pfam" id="PF00535"/>
    </source>
</evidence>
<evidence type="ECO:0000313" key="2">
    <source>
        <dbReference type="EMBL" id="NJX15034.1"/>
    </source>
</evidence>
<dbReference type="Gene3D" id="3.90.550.10">
    <property type="entry name" value="Spore Coat Polysaccharide Biosynthesis Protein SpsA, Chain A"/>
    <property type="match status" value="1"/>
</dbReference>
<evidence type="ECO:0000313" key="3">
    <source>
        <dbReference type="Proteomes" id="UP000760545"/>
    </source>
</evidence>
<comment type="caution">
    <text evidence="2">The sequence shown here is derived from an EMBL/GenBank/DDBJ whole genome shotgun (WGS) entry which is preliminary data.</text>
</comment>
<dbReference type="SUPFAM" id="SSF53448">
    <property type="entry name" value="Nucleotide-diphospho-sugar transferases"/>
    <property type="match status" value="1"/>
</dbReference>
<dbReference type="Pfam" id="PF00535">
    <property type="entry name" value="Glycos_transf_2"/>
    <property type="match status" value="1"/>
</dbReference>
<sequence length="303" mass="35753">MLAIVIPYYKSRFFKSTLDSLVNQTDKRFKVYIGNDASPEDPEQILKTFDGKLNFEYQKFRKNLGSISLTKQWKRCIGMVEDESWLMILGDDDYLADNVVSSFYKHFDCIKNKTQVVRFASRIDRYDMGIFSITYTHPKWEKASTGFYRKYKHETMSSLSEYVFSKSSYKRYGFCDFPLAWYADDMAWLEFTGEQPIYSINDAVVYFRYSNNNISGKTDNLKLKEKAEYLFYNKLVNEKLHLFSKKQKNDLLLNFGEVCKKQNKLDFKNSLFVFKKLVAQGALVSALKFGRRFYRAKKKSHAN</sequence>
<accession>A0ABX1DBK2</accession>
<dbReference type="PANTHER" id="PTHR22916:SF3">
    <property type="entry name" value="UDP-GLCNAC:BETAGAL BETA-1,3-N-ACETYLGLUCOSAMINYLTRANSFERASE-LIKE PROTEIN 1"/>
    <property type="match status" value="1"/>
</dbReference>
<protein>
    <submittedName>
        <fullName evidence="2">Glycosyltransferase family 2 protein</fullName>
    </submittedName>
</protein>
<dbReference type="InterPro" id="IPR029044">
    <property type="entry name" value="Nucleotide-diphossugar_trans"/>
</dbReference>